<dbReference type="RefSeq" id="WP_143750057.1">
    <property type="nucleotide sequence ID" value="NZ_FCOB02000012.1"/>
</dbReference>
<proteinExistence type="predicted"/>
<feature type="domain" description="Trypsin-co-occurring" evidence="1">
    <location>
        <begin position="34"/>
        <end position="105"/>
    </location>
</feature>
<evidence type="ECO:0000313" key="3">
    <source>
        <dbReference type="Proteomes" id="UP000054978"/>
    </source>
</evidence>
<feature type="domain" description="Trypsin-co-occurring" evidence="1">
    <location>
        <begin position="134"/>
        <end position="192"/>
    </location>
</feature>
<gene>
    <name evidence="2" type="ORF">AWB83_02918</name>
</gene>
<organism evidence="2 3">
    <name type="scientific">Caballeronia ptereochthonis</name>
    <dbReference type="NCBI Taxonomy" id="1777144"/>
    <lineage>
        <taxon>Bacteria</taxon>
        <taxon>Pseudomonadati</taxon>
        <taxon>Pseudomonadota</taxon>
        <taxon>Betaproteobacteria</taxon>
        <taxon>Burkholderiales</taxon>
        <taxon>Burkholderiaceae</taxon>
        <taxon>Caballeronia</taxon>
    </lineage>
</organism>
<protein>
    <recommendedName>
        <fullName evidence="1">Trypsin-co-occurring domain-containing protein</fullName>
    </recommendedName>
</protein>
<evidence type="ECO:0000259" key="1">
    <source>
        <dbReference type="Pfam" id="PF19631"/>
    </source>
</evidence>
<dbReference type="Pfam" id="PF19631">
    <property type="entry name" value="Trypco2"/>
    <property type="match status" value="2"/>
</dbReference>
<dbReference type="AlphaFoldDB" id="A0A158B8J9"/>
<dbReference type="InterPro" id="IPR045608">
    <property type="entry name" value="Trypco2"/>
</dbReference>
<keyword evidence="3" id="KW-1185">Reference proteome</keyword>
<sequence>MNESLRVMVAAFLLVVGVHANAKRPAVPEGPPAEIESVLNQVQQALANVQSTLAESNLPPLSEVKLDLQTVVKVKVGGGVTLWVISVGGHWEQDKAQQVVLTLKPPSPGAERNVASASLTQTLEETIVSAAKGVKDAEKSRVPLKPSALDLTLQFTVETNVNADVGPKITPITADFSGDVTKTAIQKLTVSFAYPKTPGK</sequence>
<name>A0A158B8J9_9BURK</name>
<dbReference type="EMBL" id="FCOB02000012">
    <property type="protein sequence ID" value="SAK66086.1"/>
    <property type="molecule type" value="Genomic_DNA"/>
</dbReference>
<comment type="caution">
    <text evidence="2">The sequence shown here is derived from an EMBL/GenBank/DDBJ whole genome shotgun (WGS) entry which is preliminary data.</text>
</comment>
<accession>A0A158B8J9</accession>
<reference evidence="2" key="1">
    <citation type="submission" date="2016-01" db="EMBL/GenBank/DDBJ databases">
        <authorList>
            <person name="Peeters C."/>
        </authorList>
    </citation>
    <scope>NUCLEOTIDE SEQUENCE [LARGE SCALE GENOMIC DNA]</scope>
    <source>
        <strain evidence="2">LMG 29326</strain>
    </source>
</reference>
<dbReference type="Proteomes" id="UP000054978">
    <property type="component" value="Unassembled WGS sequence"/>
</dbReference>
<evidence type="ECO:0000313" key="2">
    <source>
        <dbReference type="EMBL" id="SAK66086.1"/>
    </source>
</evidence>